<evidence type="ECO:0000313" key="7">
    <source>
        <dbReference type="Proteomes" id="UP000182985"/>
    </source>
</evidence>
<dbReference type="GO" id="GO:0043565">
    <property type="term" value="F:sequence-specific DNA binding"/>
    <property type="evidence" value="ECO:0007669"/>
    <property type="project" value="TreeGrafter"/>
</dbReference>
<proteinExistence type="inferred from homology"/>
<dbReference type="Gene3D" id="3.40.190.10">
    <property type="entry name" value="Periplasmic binding protein-like II"/>
    <property type="match status" value="2"/>
</dbReference>
<feature type="domain" description="HTH lysR-type" evidence="5">
    <location>
        <begin position="7"/>
        <end position="64"/>
    </location>
</feature>
<accession>A0A1J6HL45</accession>
<dbReference type="SUPFAM" id="SSF53850">
    <property type="entry name" value="Periplasmic binding protein-like II"/>
    <property type="match status" value="1"/>
</dbReference>
<dbReference type="GO" id="GO:0006351">
    <property type="term" value="P:DNA-templated transcription"/>
    <property type="evidence" value="ECO:0007669"/>
    <property type="project" value="TreeGrafter"/>
</dbReference>
<dbReference type="EMBL" id="MOEC01000008">
    <property type="protein sequence ID" value="OIS93652.1"/>
    <property type="molecule type" value="Genomic_DNA"/>
</dbReference>
<dbReference type="RefSeq" id="WP_071631635.1">
    <property type="nucleotide sequence ID" value="NZ_MOEC01000008.1"/>
</dbReference>
<evidence type="ECO:0000256" key="4">
    <source>
        <dbReference type="ARBA" id="ARBA00023163"/>
    </source>
</evidence>
<evidence type="ECO:0000256" key="3">
    <source>
        <dbReference type="ARBA" id="ARBA00023125"/>
    </source>
</evidence>
<keyword evidence="2" id="KW-0805">Transcription regulation</keyword>
<dbReference type="PANTHER" id="PTHR30537">
    <property type="entry name" value="HTH-TYPE TRANSCRIPTIONAL REGULATOR"/>
    <property type="match status" value="1"/>
</dbReference>
<keyword evidence="3" id="KW-0238">DNA-binding</keyword>
<dbReference type="SUPFAM" id="SSF46785">
    <property type="entry name" value="Winged helix' DNA-binding domain"/>
    <property type="match status" value="1"/>
</dbReference>
<evidence type="ECO:0000256" key="1">
    <source>
        <dbReference type="ARBA" id="ARBA00009437"/>
    </source>
</evidence>
<dbReference type="InterPro" id="IPR005119">
    <property type="entry name" value="LysR_subst-bd"/>
</dbReference>
<dbReference type="PROSITE" id="PS50931">
    <property type="entry name" value="HTH_LYSR"/>
    <property type="match status" value="1"/>
</dbReference>
<dbReference type="Pfam" id="PF00126">
    <property type="entry name" value="HTH_1"/>
    <property type="match status" value="1"/>
</dbReference>
<name>A0A1J6HL45_9HYPH</name>
<dbReference type="CDD" id="cd08432">
    <property type="entry name" value="PBP2_GcdR_TrpI_HvrB_AmpR_like"/>
    <property type="match status" value="1"/>
</dbReference>
<comment type="caution">
    <text evidence="6">The sequence shown here is derived from an EMBL/GenBank/DDBJ whole genome shotgun (WGS) entry which is preliminary data.</text>
</comment>
<dbReference type="Proteomes" id="UP000182985">
    <property type="component" value="Unassembled WGS sequence"/>
</dbReference>
<dbReference type="OrthoDB" id="9793571at2"/>
<comment type="similarity">
    <text evidence="1">Belongs to the LysR transcriptional regulatory family.</text>
</comment>
<dbReference type="InterPro" id="IPR000847">
    <property type="entry name" value="LysR_HTH_N"/>
</dbReference>
<dbReference type="Pfam" id="PF03466">
    <property type="entry name" value="LysR_substrate"/>
    <property type="match status" value="1"/>
</dbReference>
<evidence type="ECO:0000256" key="2">
    <source>
        <dbReference type="ARBA" id="ARBA00023015"/>
    </source>
</evidence>
<evidence type="ECO:0000313" key="6">
    <source>
        <dbReference type="EMBL" id="OIS93652.1"/>
    </source>
</evidence>
<organism evidence="6 7">
    <name type="scientific">Brucella cytisi</name>
    <dbReference type="NCBI Taxonomy" id="407152"/>
    <lineage>
        <taxon>Bacteria</taxon>
        <taxon>Pseudomonadati</taxon>
        <taxon>Pseudomonadota</taxon>
        <taxon>Alphaproteobacteria</taxon>
        <taxon>Hyphomicrobiales</taxon>
        <taxon>Brucellaceae</taxon>
        <taxon>Brucella/Ochrobactrum group</taxon>
        <taxon>Brucella</taxon>
    </lineage>
</organism>
<protein>
    <recommendedName>
        <fullName evidence="5">HTH lysR-type domain-containing protein</fullName>
    </recommendedName>
</protein>
<evidence type="ECO:0000259" key="5">
    <source>
        <dbReference type="PROSITE" id="PS50931"/>
    </source>
</evidence>
<dbReference type="AlphaFoldDB" id="A0A1J6HL45"/>
<dbReference type="Gene3D" id="1.10.10.10">
    <property type="entry name" value="Winged helix-like DNA-binding domain superfamily/Winged helix DNA-binding domain"/>
    <property type="match status" value="1"/>
</dbReference>
<dbReference type="InterPro" id="IPR036388">
    <property type="entry name" value="WH-like_DNA-bd_sf"/>
</dbReference>
<dbReference type="InterPro" id="IPR058163">
    <property type="entry name" value="LysR-type_TF_proteobact-type"/>
</dbReference>
<keyword evidence="7" id="KW-1185">Reference proteome</keyword>
<dbReference type="InterPro" id="IPR036390">
    <property type="entry name" value="WH_DNA-bd_sf"/>
</dbReference>
<dbReference type="GO" id="GO:0003700">
    <property type="term" value="F:DNA-binding transcription factor activity"/>
    <property type="evidence" value="ECO:0007669"/>
    <property type="project" value="InterPro"/>
</dbReference>
<reference evidence="6 7" key="1">
    <citation type="submission" date="2016-10" db="EMBL/GenBank/DDBJ databases">
        <title>The Draft Genome Sequence of the Potato Rhizosphere Bacteria Ochrobactrum sp. IPA7.2.</title>
        <authorList>
            <person name="Gogoleva N.E."/>
            <person name="Khlopko Y.A."/>
            <person name="Burygin G.L."/>
            <person name="Plotnikov A.O."/>
        </authorList>
    </citation>
    <scope>NUCLEOTIDE SEQUENCE [LARGE SCALE GENOMIC DNA]</scope>
    <source>
        <strain evidence="6 7">IPA7.2</strain>
    </source>
</reference>
<keyword evidence="4" id="KW-0804">Transcription</keyword>
<gene>
    <name evidence="6" type="ORF">BLA27_10090</name>
</gene>
<dbReference type="PANTHER" id="PTHR30537:SF26">
    <property type="entry name" value="GLYCINE CLEAVAGE SYSTEM TRANSCRIPTIONAL ACTIVATOR"/>
    <property type="match status" value="1"/>
</dbReference>
<sequence length="302" mass="33641">MRNLNSLPLSALRTIEAIGRTGTLAAAACELGVTSGALSQRLAKAEIVLGQSLFVRSSYGLEPTEKCRAVLPRLTEAVLALSEVVTELRDPDEASLSITMAPDFATHWFVRRATHFLELNPDISIRVDPNRSIIDLDTESWDVGIRLCTADLAGNAAEKLLDEILFPVCTPKIAERLCTPTDIRSVPIIRDQNWLRGWHPWLSACDMDLSDLPNGPIYTLGSLCLKAAITGQGVFMAWETLACDALADKRLMLPFEQRILTNEAYWFVTSRAAARKPCVARFREWLKFELDKSIISRRLIMN</sequence>